<comment type="similarity">
    <text evidence="1">Belongs to the membrane fusion protein (MFP) (TC 8.A.1) family.</text>
</comment>
<evidence type="ECO:0000256" key="2">
    <source>
        <dbReference type="SAM" id="Coils"/>
    </source>
</evidence>
<dbReference type="Gene3D" id="2.40.30.170">
    <property type="match status" value="1"/>
</dbReference>
<evidence type="ECO:0000259" key="3">
    <source>
        <dbReference type="Pfam" id="PF25954"/>
    </source>
</evidence>
<dbReference type="Pfam" id="PF25954">
    <property type="entry name" value="Beta-barrel_RND_2"/>
    <property type="match status" value="1"/>
</dbReference>
<evidence type="ECO:0000313" key="4">
    <source>
        <dbReference type="EMBL" id="GAA0874421.1"/>
    </source>
</evidence>
<dbReference type="PANTHER" id="PTHR30469">
    <property type="entry name" value="MULTIDRUG RESISTANCE PROTEIN MDTA"/>
    <property type="match status" value="1"/>
</dbReference>
<dbReference type="RefSeq" id="WP_343785319.1">
    <property type="nucleotide sequence ID" value="NZ_BAAAFH010000003.1"/>
</dbReference>
<organism evidence="4 5">
    <name type="scientific">Wandonia haliotis</name>
    <dbReference type="NCBI Taxonomy" id="574963"/>
    <lineage>
        <taxon>Bacteria</taxon>
        <taxon>Pseudomonadati</taxon>
        <taxon>Bacteroidota</taxon>
        <taxon>Flavobacteriia</taxon>
        <taxon>Flavobacteriales</taxon>
        <taxon>Crocinitomicaceae</taxon>
        <taxon>Wandonia</taxon>
    </lineage>
</organism>
<dbReference type="Gene3D" id="2.40.420.20">
    <property type="match status" value="1"/>
</dbReference>
<feature type="coiled-coil region" evidence="2">
    <location>
        <begin position="159"/>
        <end position="190"/>
    </location>
</feature>
<dbReference type="SUPFAM" id="SSF111369">
    <property type="entry name" value="HlyD-like secretion proteins"/>
    <property type="match status" value="1"/>
</dbReference>
<accession>A0ABN1MMF7</accession>
<keyword evidence="5" id="KW-1185">Reference proteome</keyword>
<reference evidence="4 5" key="1">
    <citation type="journal article" date="2019" name="Int. J. Syst. Evol. Microbiol.">
        <title>The Global Catalogue of Microorganisms (GCM) 10K type strain sequencing project: providing services to taxonomists for standard genome sequencing and annotation.</title>
        <authorList>
            <consortium name="The Broad Institute Genomics Platform"/>
            <consortium name="The Broad Institute Genome Sequencing Center for Infectious Disease"/>
            <person name="Wu L."/>
            <person name="Ma J."/>
        </authorList>
    </citation>
    <scope>NUCLEOTIDE SEQUENCE [LARGE SCALE GENOMIC DNA]</scope>
    <source>
        <strain evidence="4 5">JCM 16083</strain>
    </source>
</reference>
<evidence type="ECO:0000256" key="1">
    <source>
        <dbReference type="ARBA" id="ARBA00009477"/>
    </source>
</evidence>
<sequence>MYKFTFFSLTFFTLISCSEKRETISPENTGIVEAVYASAVLEPYDYYNVNASASGILEERLVNEGDTVDKGELLFHLTDITSRLNEESARLSLALAKANYEGDGNLLAEVNAEIQTAKLKLLNDSLNFFRQKELFERNVGSKAEYDARELAYNVSKEQYGVLQKRKKRTEKELKTQMKQAQNAVESSNVRSGDYTLSSRMNGLVYAVFKEPGEYVTMQETIAIVGSADEFLVDLSVDEVDIGRIRKDQKVIVKLEAFPNQVFEARVSKIFPKMEDRTQTFRVQAVFDTIPENFYMGLTGEANIVIAEKEKTLVIPRDYLVDGKHVETTEGRKEVKTGLVSMSHVEIISGLSAGDKLFKPE</sequence>
<feature type="domain" description="CusB-like beta-barrel" evidence="3">
    <location>
        <begin position="233"/>
        <end position="287"/>
    </location>
</feature>
<dbReference type="NCBIfam" id="TIGR01730">
    <property type="entry name" value="RND_mfp"/>
    <property type="match status" value="1"/>
</dbReference>
<dbReference type="EMBL" id="BAAAFH010000003">
    <property type="protein sequence ID" value="GAA0874421.1"/>
    <property type="molecule type" value="Genomic_DNA"/>
</dbReference>
<comment type="caution">
    <text evidence="4">The sequence shown here is derived from an EMBL/GenBank/DDBJ whole genome shotgun (WGS) entry which is preliminary data.</text>
</comment>
<dbReference type="Proteomes" id="UP001501126">
    <property type="component" value="Unassembled WGS sequence"/>
</dbReference>
<dbReference type="PROSITE" id="PS51257">
    <property type="entry name" value="PROKAR_LIPOPROTEIN"/>
    <property type="match status" value="1"/>
</dbReference>
<dbReference type="InterPro" id="IPR006143">
    <property type="entry name" value="RND_pump_MFP"/>
</dbReference>
<dbReference type="Gene3D" id="1.10.287.470">
    <property type="entry name" value="Helix hairpin bin"/>
    <property type="match status" value="1"/>
</dbReference>
<dbReference type="Gene3D" id="2.40.50.100">
    <property type="match status" value="1"/>
</dbReference>
<dbReference type="InterPro" id="IPR058792">
    <property type="entry name" value="Beta-barrel_RND_2"/>
</dbReference>
<evidence type="ECO:0000313" key="5">
    <source>
        <dbReference type="Proteomes" id="UP001501126"/>
    </source>
</evidence>
<keyword evidence="2" id="KW-0175">Coiled coil</keyword>
<protein>
    <submittedName>
        <fullName evidence="4">Efflux RND transporter periplasmic adaptor subunit</fullName>
    </submittedName>
</protein>
<gene>
    <name evidence="4" type="ORF">GCM10009118_08290</name>
</gene>
<proteinExistence type="inferred from homology"/>
<name>A0ABN1MMF7_9FLAO</name>
<dbReference type="PANTHER" id="PTHR30469:SF33">
    <property type="entry name" value="SLR1207 PROTEIN"/>
    <property type="match status" value="1"/>
</dbReference>